<evidence type="ECO:0000313" key="7">
    <source>
        <dbReference type="EMBL" id="SKB86092.1"/>
    </source>
</evidence>
<evidence type="ECO:0000313" key="8">
    <source>
        <dbReference type="Proteomes" id="UP000189981"/>
    </source>
</evidence>
<sequence length="214" mass="24282">MGGWPFFLLLRMLFLNFLIGAIVNFIGYVPLGNVNLTVVQLTVNRGAKAAMYFIVSFSVVEFFFTYTIMYFADWFAAQQRFLYWLDWILIFVFLILGFLSWFNHQKAREVNYSLKDSVRYGLILGVVNPMQIPFWMIGGTYLISNGWVETGNGALAVFSAGAAIGSFFCLLAFAEFSSYLNKRFAFSSKVINRSIAVVFFLLAGYHVIKLTVGS</sequence>
<dbReference type="AlphaFoldDB" id="A0A1T5EQ22"/>
<feature type="transmembrane region" description="Helical" evidence="6">
    <location>
        <begin position="122"/>
        <end position="143"/>
    </location>
</feature>
<comment type="subcellular location">
    <subcellularLocation>
        <location evidence="1">Cell membrane</location>
        <topology evidence="1">Multi-pass membrane protein</topology>
    </subcellularLocation>
</comment>
<dbReference type="GO" id="GO:0006865">
    <property type="term" value="P:amino acid transport"/>
    <property type="evidence" value="ECO:0007669"/>
    <property type="project" value="InterPro"/>
</dbReference>
<dbReference type="Proteomes" id="UP000189981">
    <property type="component" value="Unassembled WGS sequence"/>
</dbReference>
<proteinExistence type="predicted"/>
<evidence type="ECO:0000256" key="6">
    <source>
        <dbReference type="SAM" id="Phobius"/>
    </source>
</evidence>
<dbReference type="STRING" id="572036.SAMN05661099_3117"/>
<keyword evidence="8" id="KW-1185">Reference proteome</keyword>
<feature type="transmembrane region" description="Helical" evidence="6">
    <location>
        <begin position="6"/>
        <end position="29"/>
    </location>
</feature>
<protein>
    <submittedName>
        <fullName evidence="7">Threonine/homoserine/homoserine lactone efflux protein</fullName>
    </submittedName>
</protein>
<feature type="transmembrane region" description="Helical" evidence="6">
    <location>
        <begin position="190"/>
        <end position="208"/>
    </location>
</feature>
<dbReference type="EMBL" id="FUYR01000004">
    <property type="protein sequence ID" value="SKB86092.1"/>
    <property type="molecule type" value="Genomic_DNA"/>
</dbReference>
<dbReference type="InterPro" id="IPR001123">
    <property type="entry name" value="LeuE-type"/>
</dbReference>
<feature type="transmembrane region" description="Helical" evidence="6">
    <location>
        <begin position="50"/>
        <end position="69"/>
    </location>
</feature>
<keyword evidence="3 6" id="KW-0812">Transmembrane</keyword>
<gene>
    <name evidence="7" type="ORF">SAMN05661099_3117</name>
</gene>
<keyword evidence="2" id="KW-1003">Cell membrane</keyword>
<evidence type="ECO:0000256" key="1">
    <source>
        <dbReference type="ARBA" id="ARBA00004651"/>
    </source>
</evidence>
<organism evidence="7 8">
    <name type="scientific">Daejeonella lutea</name>
    <dbReference type="NCBI Taxonomy" id="572036"/>
    <lineage>
        <taxon>Bacteria</taxon>
        <taxon>Pseudomonadati</taxon>
        <taxon>Bacteroidota</taxon>
        <taxon>Sphingobacteriia</taxon>
        <taxon>Sphingobacteriales</taxon>
        <taxon>Sphingobacteriaceae</taxon>
        <taxon>Daejeonella</taxon>
    </lineage>
</organism>
<dbReference type="Pfam" id="PF01810">
    <property type="entry name" value="LysE"/>
    <property type="match status" value="1"/>
</dbReference>
<dbReference type="GO" id="GO:0005886">
    <property type="term" value="C:plasma membrane"/>
    <property type="evidence" value="ECO:0007669"/>
    <property type="project" value="UniProtKB-SubCell"/>
</dbReference>
<feature type="transmembrane region" description="Helical" evidence="6">
    <location>
        <begin position="155"/>
        <end position="178"/>
    </location>
</feature>
<keyword evidence="5 6" id="KW-0472">Membrane</keyword>
<accession>A0A1T5EQ22</accession>
<evidence type="ECO:0000256" key="5">
    <source>
        <dbReference type="ARBA" id="ARBA00023136"/>
    </source>
</evidence>
<reference evidence="8" key="1">
    <citation type="submission" date="2017-02" db="EMBL/GenBank/DDBJ databases">
        <authorList>
            <person name="Varghese N."/>
            <person name="Submissions S."/>
        </authorList>
    </citation>
    <scope>NUCLEOTIDE SEQUENCE [LARGE SCALE GENOMIC DNA]</scope>
    <source>
        <strain evidence="8">DSM 22385</strain>
    </source>
</reference>
<evidence type="ECO:0000256" key="3">
    <source>
        <dbReference type="ARBA" id="ARBA00022692"/>
    </source>
</evidence>
<feature type="transmembrane region" description="Helical" evidence="6">
    <location>
        <begin position="81"/>
        <end position="102"/>
    </location>
</feature>
<name>A0A1T5EQ22_9SPHI</name>
<keyword evidence="4 6" id="KW-1133">Transmembrane helix</keyword>
<evidence type="ECO:0000256" key="4">
    <source>
        <dbReference type="ARBA" id="ARBA00022989"/>
    </source>
</evidence>
<evidence type="ECO:0000256" key="2">
    <source>
        <dbReference type="ARBA" id="ARBA00022475"/>
    </source>
</evidence>